<reference evidence="2" key="1">
    <citation type="journal article" date="2022" name="bioRxiv">
        <title>Sequencing and chromosome-scale assembly of the giantPleurodeles waltlgenome.</title>
        <authorList>
            <person name="Brown T."/>
            <person name="Elewa A."/>
            <person name="Iarovenko S."/>
            <person name="Subramanian E."/>
            <person name="Araus A.J."/>
            <person name="Petzold A."/>
            <person name="Susuki M."/>
            <person name="Suzuki K.-i.T."/>
            <person name="Hayashi T."/>
            <person name="Toyoda A."/>
            <person name="Oliveira C."/>
            <person name="Osipova E."/>
            <person name="Leigh N.D."/>
            <person name="Simon A."/>
            <person name="Yun M.H."/>
        </authorList>
    </citation>
    <scope>NUCLEOTIDE SEQUENCE</scope>
    <source>
        <strain evidence="2">20211129_DDA</strain>
        <tissue evidence="2">Liver</tissue>
    </source>
</reference>
<keyword evidence="3" id="KW-1185">Reference proteome</keyword>
<evidence type="ECO:0000256" key="1">
    <source>
        <dbReference type="SAM" id="MobiDB-lite"/>
    </source>
</evidence>
<proteinExistence type="predicted"/>
<accession>A0AAV7LVF6</accession>
<gene>
    <name evidence="2" type="ORF">NDU88_000414</name>
</gene>
<comment type="caution">
    <text evidence="2">The sequence shown here is derived from an EMBL/GenBank/DDBJ whole genome shotgun (WGS) entry which is preliminary data.</text>
</comment>
<evidence type="ECO:0000313" key="2">
    <source>
        <dbReference type="EMBL" id="KAJ1095246.1"/>
    </source>
</evidence>
<sequence>EREPWRLKSTGESEGSRGRELSRARPHSTTRGVPEWRDPVQRAGPGGGNC</sequence>
<dbReference type="Proteomes" id="UP001066276">
    <property type="component" value="Chromosome 10"/>
</dbReference>
<feature type="non-terminal residue" evidence="2">
    <location>
        <position position="1"/>
    </location>
</feature>
<organism evidence="2 3">
    <name type="scientific">Pleurodeles waltl</name>
    <name type="common">Iberian ribbed newt</name>
    <dbReference type="NCBI Taxonomy" id="8319"/>
    <lineage>
        <taxon>Eukaryota</taxon>
        <taxon>Metazoa</taxon>
        <taxon>Chordata</taxon>
        <taxon>Craniata</taxon>
        <taxon>Vertebrata</taxon>
        <taxon>Euteleostomi</taxon>
        <taxon>Amphibia</taxon>
        <taxon>Batrachia</taxon>
        <taxon>Caudata</taxon>
        <taxon>Salamandroidea</taxon>
        <taxon>Salamandridae</taxon>
        <taxon>Pleurodelinae</taxon>
        <taxon>Pleurodeles</taxon>
    </lineage>
</organism>
<dbReference type="EMBL" id="JANPWB010000014">
    <property type="protein sequence ID" value="KAJ1095246.1"/>
    <property type="molecule type" value="Genomic_DNA"/>
</dbReference>
<feature type="region of interest" description="Disordered" evidence="1">
    <location>
        <begin position="1"/>
        <end position="50"/>
    </location>
</feature>
<feature type="non-terminal residue" evidence="2">
    <location>
        <position position="50"/>
    </location>
</feature>
<name>A0AAV7LVF6_PLEWA</name>
<protein>
    <submittedName>
        <fullName evidence="2">Uncharacterized protein</fullName>
    </submittedName>
</protein>
<feature type="compositionally biased region" description="Basic and acidic residues" evidence="1">
    <location>
        <begin position="1"/>
        <end position="23"/>
    </location>
</feature>
<dbReference type="AlphaFoldDB" id="A0AAV7LVF6"/>
<evidence type="ECO:0000313" key="3">
    <source>
        <dbReference type="Proteomes" id="UP001066276"/>
    </source>
</evidence>